<accession>A0AA41MXU1</accession>
<dbReference type="PANTHER" id="PTHR45964:SF7">
    <property type="entry name" value="SIALATE:O-SULFOTRANSFERASE 2"/>
    <property type="match status" value="1"/>
</dbReference>
<gene>
    <name evidence="1" type="ORF">SUZIE_155790</name>
</gene>
<reference evidence="1" key="1">
    <citation type="submission" date="2020-03" db="EMBL/GenBank/DDBJ databases">
        <title>Studies in the Genomics of Life Span.</title>
        <authorList>
            <person name="Glass D."/>
        </authorList>
    </citation>
    <scope>NUCLEOTIDE SEQUENCE</scope>
    <source>
        <strain evidence="1">SUZIE</strain>
        <tissue evidence="1">Muscle</tissue>
    </source>
</reference>
<protein>
    <submittedName>
        <fullName evidence="1">WSC domain-containing protein 2</fullName>
    </submittedName>
</protein>
<dbReference type="AlphaFoldDB" id="A0AA41MXU1"/>
<sequence length="92" mass="10829">MSFFDYKMMTIFHCQDNCDERGYLYTRLEFGAECYFSHKIQVADMTNREGFKVEQDPWHSGRTSCIKKNERGRKEIEVFDTAILLSTTPTSP</sequence>
<dbReference type="Proteomes" id="UP001166674">
    <property type="component" value="Unassembled WGS sequence"/>
</dbReference>
<name>A0AA41MXU1_SCICA</name>
<comment type="caution">
    <text evidence="1">The sequence shown here is derived from an EMBL/GenBank/DDBJ whole genome shotgun (WGS) entry which is preliminary data.</text>
</comment>
<evidence type="ECO:0000313" key="1">
    <source>
        <dbReference type="EMBL" id="MBZ3880008.1"/>
    </source>
</evidence>
<keyword evidence="2" id="KW-1185">Reference proteome</keyword>
<dbReference type="EMBL" id="JAATJV010370700">
    <property type="protein sequence ID" value="MBZ3880008.1"/>
    <property type="molecule type" value="Genomic_DNA"/>
</dbReference>
<proteinExistence type="predicted"/>
<dbReference type="PANTHER" id="PTHR45964">
    <property type="entry name" value="WSCD FAMILY MEMBER CG9164"/>
    <property type="match status" value="1"/>
</dbReference>
<dbReference type="InterPro" id="IPR051589">
    <property type="entry name" value="Sialate-O-sulfotransferase"/>
</dbReference>
<evidence type="ECO:0000313" key="2">
    <source>
        <dbReference type="Proteomes" id="UP001166674"/>
    </source>
</evidence>
<organism evidence="1 2">
    <name type="scientific">Sciurus carolinensis</name>
    <name type="common">Eastern gray squirrel</name>
    <dbReference type="NCBI Taxonomy" id="30640"/>
    <lineage>
        <taxon>Eukaryota</taxon>
        <taxon>Metazoa</taxon>
        <taxon>Chordata</taxon>
        <taxon>Craniata</taxon>
        <taxon>Vertebrata</taxon>
        <taxon>Euteleostomi</taxon>
        <taxon>Mammalia</taxon>
        <taxon>Eutheria</taxon>
        <taxon>Euarchontoglires</taxon>
        <taxon>Glires</taxon>
        <taxon>Rodentia</taxon>
        <taxon>Sciuromorpha</taxon>
        <taxon>Sciuridae</taxon>
        <taxon>Sciurinae</taxon>
        <taxon>Sciurini</taxon>
        <taxon>Sciurus</taxon>
    </lineage>
</organism>